<feature type="transmembrane region" description="Helical" evidence="8">
    <location>
        <begin position="395"/>
        <end position="416"/>
    </location>
</feature>
<evidence type="ECO:0000256" key="2">
    <source>
        <dbReference type="ARBA" id="ARBA00008335"/>
    </source>
</evidence>
<feature type="transmembrane region" description="Helical" evidence="8">
    <location>
        <begin position="563"/>
        <end position="580"/>
    </location>
</feature>
<dbReference type="InterPro" id="IPR011701">
    <property type="entry name" value="MFS"/>
</dbReference>
<dbReference type="Gene3D" id="1.20.1250.20">
    <property type="entry name" value="MFS general substrate transporter like domains"/>
    <property type="match status" value="2"/>
</dbReference>
<feature type="transmembrane region" description="Helical" evidence="8">
    <location>
        <begin position="423"/>
        <end position="440"/>
    </location>
</feature>
<name>A0ABR4NTE5_9SACH</name>
<evidence type="ECO:0000256" key="1">
    <source>
        <dbReference type="ARBA" id="ARBA00004127"/>
    </source>
</evidence>
<dbReference type="EMBL" id="JBEVYD010000006">
    <property type="protein sequence ID" value="KAL3231745.1"/>
    <property type="molecule type" value="Genomic_DNA"/>
</dbReference>
<feature type="transmembrane region" description="Helical" evidence="8">
    <location>
        <begin position="163"/>
        <end position="184"/>
    </location>
</feature>
<dbReference type="SUPFAM" id="SSF103473">
    <property type="entry name" value="MFS general substrate transporter"/>
    <property type="match status" value="1"/>
</dbReference>
<feature type="transmembrane region" description="Helical" evidence="8">
    <location>
        <begin position="357"/>
        <end position="375"/>
    </location>
</feature>
<evidence type="ECO:0000256" key="4">
    <source>
        <dbReference type="ARBA" id="ARBA00022692"/>
    </source>
</evidence>
<evidence type="ECO:0000313" key="9">
    <source>
        <dbReference type="EMBL" id="KAL3231745.1"/>
    </source>
</evidence>
<evidence type="ECO:0000256" key="3">
    <source>
        <dbReference type="ARBA" id="ARBA00022448"/>
    </source>
</evidence>
<feature type="transmembrane region" description="Helical" evidence="8">
    <location>
        <begin position="229"/>
        <end position="254"/>
    </location>
</feature>
<keyword evidence="5 8" id="KW-1133">Transmembrane helix</keyword>
<keyword evidence="10" id="KW-1185">Reference proteome</keyword>
<organism evidence="9 10">
    <name type="scientific">Nakaseomyces bracarensis</name>
    <dbReference type="NCBI Taxonomy" id="273131"/>
    <lineage>
        <taxon>Eukaryota</taxon>
        <taxon>Fungi</taxon>
        <taxon>Dikarya</taxon>
        <taxon>Ascomycota</taxon>
        <taxon>Saccharomycotina</taxon>
        <taxon>Saccharomycetes</taxon>
        <taxon>Saccharomycetales</taxon>
        <taxon>Saccharomycetaceae</taxon>
        <taxon>Nakaseomyces</taxon>
    </lineage>
</organism>
<feature type="transmembrane region" description="Helical" evidence="8">
    <location>
        <begin position="452"/>
        <end position="474"/>
    </location>
</feature>
<dbReference type="PANTHER" id="PTHR23501">
    <property type="entry name" value="MAJOR FACILITATOR SUPERFAMILY"/>
    <property type="match status" value="1"/>
</dbReference>
<evidence type="ECO:0000313" key="10">
    <source>
        <dbReference type="Proteomes" id="UP001623330"/>
    </source>
</evidence>
<evidence type="ECO:0000256" key="5">
    <source>
        <dbReference type="ARBA" id="ARBA00022989"/>
    </source>
</evidence>
<keyword evidence="4 8" id="KW-0812">Transmembrane</keyword>
<accession>A0ABR4NTE5</accession>
<feature type="transmembrane region" description="Helical" evidence="8">
    <location>
        <begin position="70"/>
        <end position="87"/>
    </location>
</feature>
<dbReference type="Proteomes" id="UP001623330">
    <property type="component" value="Unassembled WGS sequence"/>
</dbReference>
<dbReference type="CDD" id="cd17322">
    <property type="entry name" value="MFS_ARN_like"/>
    <property type="match status" value="1"/>
</dbReference>
<dbReference type="Pfam" id="PF07690">
    <property type="entry name" value="MFS_1"/>
    <property type="match status" value="1"/>
</dbReference>
<evidence type="ECO:0000256" key="7">
    <source>
        <dbReference type="ARBA" id="ARBA00023136"/>
    </source>
</evidence>
<comment type="similarity">
    <text evidence="2">Belongs to the major facilitator superfamily.</text>
</comment>
<feature type="transmembrane region" description="Helical" evidence="8">
    <location>
        <begin position="486"/>
        <end position="509"/>
    </location>
</feature>
<dbReference type="PANTHER" id="PTHR23501:SF92">
    <property type="entry name" value="GLUTATHIONE EXCHANGER 1-RELATED"/>
    <property type="match status" value="1"/>
</dbReference>
<keyword evidence="6" id="KW-0406">Ion transport</keyword>
<gene>
    <name evidence="9" type="ORF">RNJ44_00280</name>
</gene>
<sequence length="622" mass="70067">MNSSSNSNNKRKDTNVEECVYEDKLSFEENELQNDYEGDPEKTNDIQKKSINIVIREAEIMADVYKPWKYQVLLLVATFICSYGYGLDGNIRYIYTGYATSAYAEHSLLSTINVINAVISAASQIIFARLSDVYGRFSLFCVSIVFYAVGSIIQSQAYDVQKFAAGSIFYNTGFVGVMLILILILSDFSSLRWRVFYQFVPSFPAIINTWIAGTVTSKANPLEHWSWDIAMWAFIFPLSCVPLLCVLTHMWWLARKTEDWRELSKEKTFYQEHGLTKSLIELFWKLDVIGVFLMTIALGCILVPLTLAGGTSSKWHNPHIIAPFVLGFVLVPLLGYWEAKYARDPIVPYKLVKDRGVWGAFGVSFTMDFIYYMAADYLYTVMIIAVDESVKSATVISSLTSFVSSVAAPFFGLILVKFNRLKGFLVFGCALWFVSMGLLFHFRGGKESHSGIIGALSLWGIACTIVINPIAVSVQAVTSHEHMATVTALSYTFYRIGAAVGAAVSGAIWTQTLYGEILKRIGDESLATDAYASPYEFIVKYTWDTPQRQALVQAYRYVQKLETLVALVFCVPLLFFSLCLRDARLDDKIGQEIILEGEYVDTDDEDPIYDWIKSQTKKIKRG</sequence>
<feature type="transmembrane region" description="Helical" evidence="8">
    <location>
        <begin position="107"/>
        <end position="130"/>
    </location>
</feature>
<keyword evidence="7 8" id="KW-0472">Membrane</keyword>
<protein>
    <submittedName>
        <fullName evidence="9">Siderophore iron transporter ARN1</fullName>
    </submittedName>
</protein>
<keyword evidence="3" id="KW-0813">Transport</keyword>
<evidence type="ECO:0000256" key="6">
    <source>
        <dbReference type="ARBA" id="ARBA00023065"/>
    </source>
</evidence>
<comment type="caution">
    <text evidence="9">The sequence shown here is derived from an EMBL/GenBank/DDBJ whole genome shotgun (WGS) entry which is preliminary data.</text>
</comment>
<reference evidence="9 10" key="1">
    <citation type="submission" date="2024-05" db="EMBL/GenBank/DDBJ databases">
        <title>Long read based assembly of the Candida bracarensis genome reveals expanded adhesin content.</title>
        <authorList>
            <person name="Marcet-Houben M."/>
            <person name="Ksiezopolska E."/>
            <person name="Gabaldon T."/>
        </authorList>
    </citation>
    <scope>NUCLEOTIDE SEQUENCE [LARGE SCALE GENOMIC DNA]</scope>
    <source>
        <strain evidence="9 10">CBM6</strain>
    </source>
</reference>
<evidence type="ECO:0000256" key="8">
    <source>
        <dbReference type="SAM" id="Phobius"/>
    </source>
</evidence>
<feature type="transmembrane region" description="Helical" evidence="8">
    <location>
        <begin position="137"/>
        <end position="157"/>
    </location>
</feature>
<feature type="transmembrane region" description="Helical" evidence="8">
    <location>
        <begin position="196"/>
        <end position="217"/>
    </location>
</feature>
<proteinExistence type="inferred from homology"/>
<feature type="transmembrane region" description="Helical" evidence="8">
    <location>
        <begin position="320"/>
        <end position="337"/>
    </location>
</feature>
<comment type="subcellular location">
    <subcellularLocation>
        <location evidence="1">Endomembrane system</location>
        <topology evidence="1">Multi-pass membrane protein</topology>
    </subcellularLocation>
</comment>
<dbReference type="InterPro" id="IPR036259">
    <property type="entry name" value="MFS_trans_sf"/>
</dbReference>
<feature type="transmembrane region" description="Helical" evidence="8">
    <location>
        <begin position="286"/>
        <end position="308"/>
    </location>
</feature>